<feature type="compositionally biased region" description="Basic and acidic residues" evidence="6">
    <location>
        <begin position="254"/>
        <end position="268"/>
    </location>
</feature>
<keyword evidence="2" id="KW-0433">Leucine-rich repeat</keyword>
<dbReference type="InterPro" id="IPR032675">
    <property type="entry name" value="LRR_dom_sf"/>
</dbReference>
<feature type="compositionally biased region" description="Pro residues" evidence="6">
    <location>
        <begin position="283"/>
        <end position="295"/>
    </location>
</feature>
<evidence type="ECO:0000256" key="1">
    <source>
        <dbReference type="ARBA" id="ARBA00004196"/>
    </source>
</evidence>
<evidence type="ECO:0000256" key="2">
    <source>
        <dbReference type="ARBA" id="ARBA00022614"/>
    </source>
</evidence>
<evidence type="ECO:0000256" key="3">
    <source>
        <dbReference type="ARBA" id="ARBA00022729"/>
    </source>
</evidence>
<comment type="subcellular location">
    <subcellularLocation>
        <location evidence="1">Cell envelope</location>
    </subcellularLocation>
</comment>
<evidence type="ECO:0000256" key="4">
    <source>
        <dbReference type="ARBA" id="ARBA00022737"/>
    </source>
</evidence>
<accession>A0A3L6RA54</accession>
<gene>
    <name evidence="8" type="ORF">C2845_PM06G28220</name>
</gene>
<dbReference type="Gene3D" id="3.80.10.10">
    <property type="entry name" value="Ribonuclease Inhibitor"/>
    <property type="match status" value="1"/>
</dbReference>
<dbReference type="PANTHER" id="PTHR48059">
    <property type="entry name" value="POLYGALACTURONASE INHIBITOR 1"/>
    <property type="match status" value="1"/>
</dbReference>
<proteinExistence type="predicted"/>
<evidence type="ECO:0000313" key="9">
    <source>
        <dbReference type="Proteomes" id="UP000275267"/>
    </source>
</evidence>
<evidence type="ECO:0000256" key="7">
    <source>
        <dbReference type="SAM" id="SignalP"/>
    </source>
</evidence>
<dbReference type="PANTHER" id="PTHR48059:SF30">
    <property type="entry name" value="OS06G0587000 PROTEIN"/>
    <property type="match status" value="1"/>
</dbReference>
<feature type="chain" id="PRO_5017969078" evidence="7">
    <location>
        <begin position="29"/>
        <end position="375"/>
    </location>
</feature>
<keyword evidence="3 7" id="KW-0732">Signal</keyword>
<dbReference type="AlphaFoldDB" id="A0A3L6RA54"/>
<sequence>MPSHAICLVLSRIALILLLAPWVTIADATEREPRRLVAVSCSWRPGRPRRVTALDLEGEGLDGQIPPCISNLTHLARVHLPFNKLRGPVPPELGQLSRLRYINLSSNALSGAIPDELASCSSLQVIASKNNSFGGGIPAALFNSSLIQVIDLRKNNLSGTIPHLVPYSTSLDVLVLTENSLSGDAYGGGVEACRWRRKGVERVVLAGVGGDGGESGAGSKAGALTVDSDGGEEGGEGERGAPRQRAGGWWKAGQGKDKKDDGEMEAAHERDCLLPRAAAQPLPTLPHPHPPPSPSPTHRRRWARVLTKLRAGRLPPPPPLSAAVVAVDSPNPAPAQLPSSATRPAVPPTPHLAAPEPASSVGPTCRRRPSLYGRW</sequence>
<feature type="region of interest" description="Disordered" evidence="6">
    <location>
        <begin position="310"/>
        <end position="375"/>
    </location>
</feature>
<dbReference type="OrthoDB" id="785757at2759"/>
<feature type="region of interest" description="Disordered" evidence="6">
    <location>
        <begin position="207"/>
        <end position="268"/>
    </location>
</feature>
<dbReference type="FunFam" id="3.80.10.10:FF:000041">
    <property type="entry name" value="LRR receptor-like serine/threonine-protein kinase ERECTA"/>
    <property type="match status" value="1"/>
</dbReference>
<dbReference type="SUPFAM" id="SSF52058">
    <property type="entry name" value="L domain-like"/>
    <property type="match status" value="1"/>
</dbReference>
<dbReference type="InterPro" id="IPR051848">
    <property type="entry name" value="PGIP"/>
</dbReference>
<dbReference type="GO" id="GO:0016301">
    <property type="term" value="F:kinase activity"/>
    <property type="evidence" value="ECO:0007669"/>
    <property type="project" value="UniProtKB-KW"/>
</dbReference>
<evidence type="ECO:0000256" key="6">
    <source>
        <dbReference type="SAM" id="MobiDB-lite"/>
    </source>
</evidence>
<keyword evidence="5" id="KW-0325">Glycoprotein</keyword>
<feature type="region of interest" description="Disordered" evidence="6">
    <location>
        <begin position="280"/>
        <end position="299"/>
    </location>
</feature>
<dbReference type="STRING" id="4540.A0A3L6RA54"/>
<feature type="signal peptide" evidence="7">
    <location>
        <begin position="1"/>
        <end position="28"/>
    </location>
</feature>
<name>A0A3L6RA54_PANMI</name>
<dbReference type="Pfam" id="PF00560">
    <property type="entry name" value="LRR_1"/>
    <property type="match status" value="1"/>
</dbReference>
<dbReference type="EMBL" id="PQIB02000009">
    <property type="protein sequence ID" value="RLM99357.1"/>
    <property type="molecule type" value="Genomic_DNA"/>
</dbReference>
<dbReference type="Proteomes" id="UP000275267">
    <property type="component" value="Unassembled WGS sequence"/>
</dbReference>
<protein>
    <submittedName>
        <fullName evidence="8">LRR receptor-like serine/threonine-protein kinase</fullName>
    </submittedName>
</protein>
<evidence type="ECO:0000313" key="8">
    <source>
        <dbReference type="EMBL" id="RLM99357.1"/>
    </source>
</evidence>
<reference evidence="9" key="1">
    <citation type="journal article" date="2019" name="Nat. Commun.">
        <title>The genome of broomcorn millet.</title>
        <authorList>
            <person name="Zou C."/>
            <person name="Miki D."/>
            <person name="Li D."/>
            <person name="Tang Q."/>
            <person name="Xiao L."/>
            <person name="Rajput S."/>
            <person name="Deng P."/>
            <person name="Jia W."/>
            <person name="Huang R."/>
            <person name="Zhang M."/>
            <person name="Sun Y."/>
            <person name="Hu J."/>
            <person name="Fu X."/>
            <person name="Schnable P.S."/>
            <person name="Li F."/>
            <person name="Zhang H."/>
            <person name="Feng B."/>
            <person name="Zhu X."/>
            <person name="Liu R."/>
            <person name="Schnable J.C."/>
            <person name="Zhu J.-K."/>
            <person name="Zhang H."/>
        </authorList>
    </citation>
    <scope>NUCLEOTIDE SEQUENCE [LARGE SCALE GENOMIC DNA]</scope>
</reference>
<organism evidence="8 9">
    <name type="scientific">Panicum miliaceum</name>
    <name type="common">Proso millet</name>
    <name type="synonym">Broomcorn millet</name>
    <dbReference type="NCBI Taxonomy" id="4540"/>
    <lineage>
        <taxon>Eukaryota</taxon>
        <taxon>Viridiplantae</taxon>
        <taxon>Streptophyta</taxon>
        <taxon>Embryophyta</taxon>
        <taxon>Tracheophyta</taxon>
        <taxon>Spermatophyta</taxon>
        <taxon>Magnoliopsida</taxon>
        <taxon>Liliopsida</taxon>
        <taxon>Poales</taxon>
        <taxon>Poaceae</taxon>
        <taxon>PACMAD clade</taxon>
        <taxon>Panicoideae</taxon>
        <taxon>Panicodae</taxon>
        <taxon>Paniceae</taxon>
        <taxon>Panicinae</taxon>
        <taxon>Panicum</taxon>
        <taxon>Panicum sect. Panicum</taxon>
    </lineage>
</organism>
<comment type="caution">
    <text evidence="8">The sequence shown here is derived from an EMBL/GenBank/DDBJ whole genome shotgun (WGS) entry which is preliminary data.</text>
</comment>
<keyword evidence="9" id="KW-1185">Reference proteome</keyword>
<keyword evidence="4" id="KW-0677">Repeat</keyword>
<evidence type="ECO:0000256" key="5">
    <source>
        <dbReference type="ARBA" id="ARBA00023180"/>
    </source>
</evidence>
<feature type="compositionally biased region" description="Low complexity" evidence="6">
    <location>
        <begin position="243"/>
        <end position="253"/>
    </location>
</feature>
<feature type="compositionally biased region" description="Gly residues" evidence="6">
    <location>
        <begin position="207"/>
        <end position="216"/>
    </location>
</feature>
<feature type="compositionally biased region" description="Low complexity" evidence="6">
    <location>
        <begin position="321"/>
        <end position="330"/>
    </location>
</feature>
<dbReference type="InterPro" id="IPR001611">
    <property type="entry name" value="Leu-rich_rpt"/>
</dbReference>